<feature type="domain" description="HTH lacI-type" evidence="4">
    <location>
        <begin position="7"/>
        <end position="61"/>
    </location>
</feature>
<keyword evidence="6" id="KW-1185">Reference proteome</keyword>
<dbReference type="CDD" id="cd01392">
    <property type="entry name" value="HTH_LacI"/>
    <property type="match status" value="1"/>
</dbReference>
<keyword evidence="1" id="KW-0805">Transcription regulation</keyword>
<dbReference type="AlphaFoldDB" id="A0A087E953"/>
<dbReference type="PANTHER" id="PTHR30146">
    <property type="entry name" value="LACI-RELATED TRANSCRIPTIONAL REPRESSOR"/>
    <property type="match status" value="1"/>
</dbReference>
<reference evidence="5 6" key="1">
    <citation type="submission" date="2014-03" db="EMBL/GenBank/DDBJ databases">
        <title>Genomics of Bifidobacteria.</title>
        <authorList>
            <person name="Ventura M."/>
            <person name="Milani C."/>
            <person name="Lugli G.A."/>
        </authorList>
    </citation>
    <scope>NUCLEOTIDE SEQUENCE [LARGE SCALE GENOMIC DNA]</scope>
    <source>
        <strain evidence="5 6">JCM 13495</strain>
    </source>
</reference>
<dbReference type="CDD" id="cd06267">
    <property type="entry name" value="PBP1_LacI_sugar_binding-like"/>
    <property type="match status" value="1"/>
</dbReference>
<evidence type="ECO:0000256" key="2">
    <source>
        <dbReference type="ARBA" id="ARBA00023125"/>
    </source>
</evidence>
<evidence type="ECO:0000313" key="5">
    <source>
        <dbReference type="EMBL" id="KFJ04304.1"/>
    </source>
</evidence>
<dbReference type="InterPro" id="IPR010982">
    <property type="entry name" value="Lambda_DNA-bd_dom_sf"/>
</dbReference>
<evidence type="ECO:0000256" key="3">
    <source>
        <dbReference type="ARBA" id="ARBA00023163"/>
    </source>
</evidence>
<sequence length="347" mass="38174">MTVGKRVTIKDVAQHAGVSIKTVSNVLNNTGSMRPSTKQRVQESMKELGYAINISARSLKTGSTKLLGLAIFDFSQPFAPYLVDTVIAAARKCGYGVIINTYGEDGRGLSAIIDETHRLPADGWIMFADRPFEQEGALLEQPYPIVLVGDYLAHSKTDWVTMPNRQAMHAVTSRLIEAGCRSIAVLGVPERIGAHGEHLEAEEGTQELRIQGYMQALCEHDIEVNWDLLLTWECMLGESGRSAVRNMLDSGIRPDALICLNDALAFGAMHELQVSGLRIPQDIQVVGFDNVPEASYSTPALTTVDPFIDDYAKHAVDMLIERIEGYQGEARTYTTDFTIVERESTAL</sequence>
<dbReference type="Pfam" id="PF00356">
    <property type="entry name" value="LacI"/>
    <property type="match status" value="1"/>
</dbReference>
<dbReference type="InterPro" id="IPR046335">
    <property type="entry name" value="LacI/GalR-like_sensor"/>
</dbReference>
<name>A0A087E953_9BIFI</name>
<gene>
    <name evidence="5" type="ORF">BITS_1404</name>
</gene>
<dbReference type="InterPro" id="IPR028082">
    <property type="entry name" value="Peripla_BP_I"/>
</dbReference>
<evidence type="ECO:0000259" key="4">
    <source>
        <dbReference type="PROSITE" id="PS50932"/>
    </source>
</evidence>
<dbReference type="Gene3D" id="1.10.260.40">
    <property type="entry name" value="lambda repressor-like DNA-binding domains"/>
    <property type="match status" value="1"/>
</dbReference>
<dbReference type="Proteomes" id="UP000029080">
    <property type="component" value="Unassembled WGS sequence"/>
</dbReference>
<protein>
    <submittedName>
        <fullName evidence="5">Transcriptional regulator, LacI family</fullName>
    </submittedName>
</protein>
<dbReference type="eggNOG" id="COG1609">
    <property type="taxonomic scope" value="Bacteria"/>
</dbReference>
<dbReference type="PROSITE" id="PS50932">
    <property type="entry name" value="HTH_LACI_2"/>
    <property type="match status" value="1"/>
</dbReference>
<dbReference type="SMART" id="SM00354">
    <property type="entry name" value="HTH_LACI"/>
    <property type="match status" value="1"/>
</dbReference>
<dbReference type="SUPFAM" id="SSF47413">
    <property type="entry name" value="lambda repressor-like DNA-binding domains"/>
    <property type="match status" value="1"/>
</dbReference>
<dbReference type="SUPFAM" id="SSF53822">
    <property type="entry name" value="Periplasmic binding protein-like I"/>
    <property type="match status" value="1"/>
</dbReference>
<evidence type="ECO:0000313" key="6">
    <source>
        <dbReference type="Proteomes" id="UP000029080"/>
    </source>
</evidence>
<dbReference type="Gene3D" id="3.40.50.2300">
    <property type="match status" value="2"/>
</dbReference>
<dbReference type="STRING" id="356829.BITS_1404"/>
<comment type="caution">
    <text evidence="5">The sequence shown here is derived from an EMBL/GenBank/DDBJ whole genome shotgun (WGS) entry which is preliminary data.</text>
</comment>
<organism evidence="5 6">
    <name type="scientific">Bifidobacterium tsurumiense</name>
    <dbReference type="NCBI Taxonomy" id="356829"/>
    <lineage>
        <taxon>Bacteria</taxon>
        <taxon>Bacillati</taxon>
        <taxon>Actinomycetota</taxon>
        <taxon>Actinomycetes</taxon>
        <taxon>Bifidobacteriales</taxon>
        <taxon>Bifidobacteriaceae</taxon>
        <taxon>Bifidobacterium</taxon>
    </lineage>
</organism>
<keyword evidence="3" id="KW-0804">Transcription</keyword>
<dbReference type="GO" id="GO:0003700">
    <property type="term" value="F:DNA-binding transcription factor activity"/>
    <property type="evidence" value="ECO:0007669"/>
    <property type="project" value="TreeGrafter"/>
</dbReference>
<dbReference type="GO" id="GO:0000976">
    <property type="term" value="F:transcription cis-regulatory region binding"/>
    <property type="evidence" value="ECO:0007669"/>
    <property type="project" value="TreeGrafter"/>
</dbReference>
<dbReference type="PANTHER" id="PTHR30146:SF109">
    <property type="entry name" value="HTH-TYPE TRANSCRIPTIONAL REGULATOR GALS"/>
    <property type="match status" value="1"/>
</dbReference>
<accession>A0A087E953</accession>
<keyword evidence="2" id="KW-0238">DNA-binding</keyword>
<dbReference type="PRINTS" id="PR00036">
    <property type="entry name" value="HTHLACI"/>
</dbReference>
<proteinExistence type="predicted"/>
<dbReference type="Pfam" id="PF13377">
    <property type="entry name" value="Peripla_BP_3"/>
    <property type="match status" value="1"/>
</dbReference>
<dbReference type="InterPro" id="IPR000843">
    <property type="entry name" value="HTH_LacI"/>
</dbReference>
<evidence type="ECO:0000256" key="1">
    <source>
        <dbReference type="ARBA" id="ARBA00023015"/>
    </source>
</evidence>
<dbReference type="PROSITE" id="PS00356">
    <property type="entry name" value="HTH_LACI_1"/>
    <property type="match status" value="1"/>
</dbReference>
<dbReference type="EMBL" id="JGZU01000019">
    <property type="protein sequence ID" value="KFJ04304.1"/>
    <property type="molecule type" value="Genomic_DNA"/>
</dbReference>